<feature type="transmembrane region" description="Helical" evidence="1">
    <location>
        <begin position="6"/>
        <end position="26"/>
    </location>
</feature>
<keyword evidence="1" id="KW-0472">Membrane</keyword>
<accession>A0A9Y3RTK3</accession>
<dbReference type="Proteomes" id="UP000695023">
    <property type="component" value="Unplaced"/>
</dbReference>
<reference evidence="3" key="1">
    <citation type="submission" date="2025-08" db="UniProtKB">
        <authorList>
            <consortium name="RefSeq"/>
        </authorList>
    </citation>
    <scope>IDENTIFICATION</scope>
</reference>
<evidence type="ECO:0000313" key="2">
    <source>
        <dbReference type="Proteomes" id="UP000695023"/>
    </source>
</evidence>
<sequence length="343" mass="38986">MGNAQSYIVASLSVCSVYLVYVHVYCAHKLLKTTELHSDKLPSDAYVYMKYLSRRVTRRAGCLYGTEKQEAGYTVVSCRVEDALLRRFCSAAGYGWDYPDSEYRDIPLCFPEFLCGRPLLMLLTHENFRLSPAGLVHVRQSLKTFQPIDELKKGPFTLRVQVLGYQPTDLGVEVDICLSATSRSRCVVWESILTLLSENKLHKAIRCSPKNENESEKDEPAPDTLKQVELKVPWTPDLKCTWSFPCKLLSLPARLFRFTPHRVPSLWMFSVCLAEIEKHKGVKVITAPITVTAQFKEPLLVPGKVTVSFWEAPENKHQSQSLYFQMQQHRGGKAHLVGLISRC</sequence>
<dbReference type="AlphaFoldDB" id="A0A9Y3RTK3"/>
<name>A0A9Y3RTK3_9CICH</name>
<dbReference type="PANTHER" id="PTHR43841:SF3">
    <property type="entry name" value="(3R)-HYDROXYACYL-ACP DEHYDRATASE SUBUNIT HADB"/>
    <property type="match status" value="1"/>
</dbReference>
<organism evidence="2 3">
    <name type="scientific">Pundamilia nyererei</name>
    <dbReference type="NCBI Taxonomy" id="303518"/>
    <lineage>
        <taxon>Eukaryota</taxon>
        <taxon>Metazoa</taxon>
        <taxon>Chordata</taxon>
        <taxon>Craniata</taxon>
        <taxon>Vertebrata</taxon>
        <taxon>Euteleostomi</taxon>
        <taxon>Actinopterygii</taxon>
        <taxon>Neopterygii</taxon>
        <taxon>Teleostei</taxon>
        <taxon>Neoteleostei</taxon>
        <taxon>Acanthomorphata</taxon>
        <taxon>Ovalentaria</taxon>
        <taxon>Cichlomorphae</taxon>
        <taxon>Cichliformes</taxon>
        <taxon>Cichlidae</taxon>
        <taxon>African cichlids</taxon>
        <taxon>Pseudocrenilabrinae</taxon>
        <taxon>Haplochromini</taxon>
        <taxon>Pundamilia</taxon>
    </lineage>
</organism>
<evidence type="ECO:0000256" key="1">
    <source>
        <dbReference type="SAM" id="Phobius"/>
    </source>
</evidence>
<proteinExistence type="predicted"/>
<dbReference type="PANTHER" id="PTHR43841">
    <property type="entry name" value="3-HYDROXYACYL-THIOESTER DEHYDRATASE HTDX-RELATED"/>
    <property type="match status" value="1"/>
</dbReference>
<evidence type="ECO:0000313" key="3">
    <source>
        <dbReference type="RefSeq" id="XP_005746159.1"/>
    </source>
</evidence>
<protein>
    <submittedName>
        <fullName evidence="3">Uncharacterized protein LOC102206516</fullName>
    </submittedName>
</protein>
<keyword evidence="1" id="KW-0812">Transmembrane</keyword>
<dbReference type="RefSeq" id="XP_005746159.1">
    <property type="nucleotide sequence ID" value="XM_005746102.1"/>
</dbReference>
<keyword evidence="1" id="KW-1133">Transmembrane helix</keyword>
<dbReference type="Gene3D" id="3.10.129.10">
    <property type="entry name" value="Hotdog Thioesterase"/>
    <property type="match status" value="1"/>
</dbReference>
<keyword evidence="2" id="KW-1185">Reference proteome</keyword>
<gene>
    <name evidence="3" type="primary">LOC102206516</name>
</gene>
<dbReference type="GeneID" id="102206516"/>